<evidence type="ECO:0000256" key="3">
    <source>
        <dbReference type="SAM" id="Phobius"/>
    </source>
</evidence>
<accession>A0ABN7VPH9</accession>
<protein>
    <submittedName>
        <fullName evidence="5">27476_t:CDS:1</fullName>
    </submittedName>
</protein>
<keyword evidence="3" id="KW-1133">Transmembrane helix</keyword>
<dbReference type="Proteomes" id="UP000789901">
    <property type="component" value="Unassembled WGS sequence"/>
</dbReference>
<feature type="transmembrane region" description="Helical" evidence="3">
    <location>
        <begin position="7"/>
        <end position="28"/>
    </location>
</feature>
<dbReference type="InterPro" id="IPR029058">
    <property type="entry name" value="AB_hydrolase_fold"/>
</dbReference>
<keyword evidence="6" id="KW-1185">Reference proteome</keyword>
<dbReference type="Pfam" id="PF01764">
    <property type="entry name" value="Lipase_3"/>
    <property type="match status" value="1"/>
</dbReference>
<evidence type="ECO:0000313" key="6">
    <source>
        <dbReference type="Proteomes" id="UP000789901"/>
    </source>
</evidence>
<gene>
    <name evidence="5" type="ORF">GMARGA_LOCUS21248</name>
</gene>
<proteinExistence type="predicted"/>
<evidence type="ECO:0000313" key="5">
    <source>
        <dbReference type="EMBL" id="CAG8791078.1"/>
    </source>
</evidence>
<comment type="caution">
    <text evidence="5">The sequence shown here is derived from an EMBL/GenBank/DDBJ whole genome shotgun (WGS) entry which is preliminary data.</text>
</comment>
<dbReference type="EMBL" id="CAJVQB010019413">
    <property type="protein sequence ID" value="CAG8791078.1"/>
    <property type="molecule type" value="Genomic_DNA"/>
</dbReference>
<evidence type="ECO:0000256" key="1">
    <source>
        <dbReference type="ARBA" id="ARBA00022729"/>
    </source>
</evidence>
<feature type="non-terminal residue" evidence="5">
    <location>
        <position position="286"/>
    </location>
</feature>
<dbReference type="InterPro" id="IPR051299">
    <property type="entry name" value="AB_hydrolase_lip/est"/>
</dbReference>
<keyword evidence="3" id="KW-0472">Membrane</keyword>
<feature type="domain" description="Fungal lipase-type" evidence="4">
    <location>
        <begin position="107"/>
        <end position="234"/>
    </location>
</feature>
<keyword evidence="2" id="KW-0378">Hydrolase</keyword>
<dbReference type="PANTHER" id="PTHR46640">
    <property type="entry name" value="TRIACYLGLYCEROL LIPASE, PUTATIVE (AFU_ORTHOLOGUE AFUA_6G06510)-RELATED"/>
    <property type="match status" value="1"/>
</dbReference>
<dbReference type="SUPFAM" id="SSF53474">
    <property type="entry name" value="alpha/beta-Hydrolases"/>
    <property type="match status" value="1"/>
</dbReference>
<evidence type="ECO:0000256" key="2">
    <source>
        <dbReference type="ARBA" id="ARBA00022801"/>
    </source>
</evidence>
<sequence length="286" mass="32410">MNFCKTIPFFFNLALIFFLENIIFAPLVDTFTIPSDDIHVLTHPSYCPNSKTWTCGQLCDNIPQTTVISTFTTKSDFITNLTKTYLNTNDTEAYAVITVNSKDHEIVVTFRGTANLENFLKDIEFIQWPYAYASTSIPIPAILPGDYVYYSFYTMFLDFQTPIRNTISTLIKQYPNYEIVVTGHSFGGALALFTALNIKQFFVGINPFLYTYGEPWVGNSNFASFVNNALIEYVHHKGEIWIANSAANAAVECLGVENNLCSSSVNEIDWNFDDYFGPYWGIRIDA</sequence>
<keyword evidence="3" id="KW-0812">Transmembrane</keyword>
<keyword evidence="1" id="KW-0732">Signal</keyword>
<dbReference type="InterPro" id="IPR002921">
    <property type="entry name" value="Fungal_lipase-type"/>
</dbReference>
<dbReference type="PANTHER" id="PTHR46640:SF1">
    <property type="entry name" value="FUNGAL LIPASE-LIKE DOMAIN-CONTAINING PROTEIN-RELATED"/>
    <property type="match status" value="1"/>
</dbReference>
<dbReference type="CDD" id="cd00519">
    <property type="entry name" value="Lipase_3"/>
    <property type="match status" value="1"/>
</dbReference>
<reference evidence="5 6" key="1">
    <citation type="submission" date="2021-06" db="EMBL/GenBank/DDBJ databases">
        <authorList>
            <person name="Kallberg Y."/>
            <person name="Tangrot J."/>
            <person name="Rosling A."/>
        </authorList>
    </citation>
    <scope>NUCLEOTIDE SEQUENCE [LARGE SCALE GENOMIC DNA]</scope>
    <source>
        <strain evidence="5 6">120-4 pot B 10/14</strain>
    </source>
</reference>
<name>A0ABN7VPH9_GIGMA</name>
<dbReference type="Gene3D" id="3.40.50.1820">
    <property type="entry name" value="alpha/beta hydrolase"/>
    <property type="match status" value="1"/>
</dbReference>
<evidence type="ECO:0000259" key="4">
    <source>
        <dbReference type="Pfam" id="PF01764"/>
    </source>
</evidence>
<organism evidence="5 6">
    <name type="scientific">Gigaspora margarita</name>
    <dbReference type="NCBI Taxonomy" id="4874"/>
    <lineage>
        <taxon>Eukaryota</taxon>
        <taxon>Fungi</taxon>
        <taxon>Fungi incertae sedis</taxon>
        <taxon>Mucoromycota</taxon>
        <taxon>Glomeromycotina</taxon>
        <taxon>Glomeromycetes</taxon>
        <taxon>Diversisporales</taxon>
        <taxon>Gigasporaceae</taxon>
        <taxon>Gigaspora</taxon>
    </lineage>
</organism>